<accession>A0A2H3JJM3</accession>
<evidence type="ECO:0000256" key="9">
    <source>
        <dbReference type="ARBA" id="ARBA00023136"/>
    </source>
</evidence>
<dbReference type="OrthoDB" id="5589195at2759"/>
<keyword evidence="7 10" id="KW-0256">Endoplasmic reticulum</keyword>
<dbReference type="GO" id="GO:0005789">
    <property type="term" value="C:endoplasmic reticulum membrane"/>
    <property type="evidence" value="ECO:0007669"/>
    <property type="project" value="UniProtKB-SubCell"/>
</dbReference>
<feature type="transmembrane region" description="Helical" evidence="10">
    <location>
        <begin position="78"/>
        <end position="98"/>
    </location>
</feature>
<keyword evidence="12" id="KW-0732">Signal</keyword>
<feature type="compositionally biased region" description="Low complexity" evidence="11">
    <location>
        <begin position="560"/>
        <end position="570"/>
    </location>
</feature>
<evidence type="ECO:0000256" key="12">
    <source>
        <dbReference type="SAM" id="SignalP"/>
    </source>
</evidence>
<evidence type="ECO:0000256" key="11">
    <source>
        <dbReference type="SAM" id="MobiDB-lite"/>
    </source>
</evidence>
<feature type="transmembrane region" description="Helical" evidence="10">
    <location>
        <begin position="231"/>
        <end position="251"/>
    </location>
</feature>
<dbReference type="Proteomes" id="UP000218811">
    <property type="component" value="Unassembled WGS sequence"/>
</dbReference>
<feature type="transmembrane region" description="Helical" evidence="10">
    <location>
        <begin position="110"/>
        <end position="132"/>
    </location>
</feature>
<feature type="transmembrane region" description="Helical" evidence="10">
    <location>
        <begin position="165"/>
        <end position="183"/>
    </location>
</feature>
<comment type="subcellular location">
    <subcellularLocation>
        <location evidence="1 10">Endoplasmic reticulum membrane</location>
        <topology evidence="1 10">Multi-pass membrane protein</topology>
    </subcellularLocation>
</comment>
<dbReference type="InterPro" id="IPR004856">
    <property type="entry name" value="Glyco_trans_ALG6/ALG8"/>
</dbReference>
<evidence type="ECO:0000256" key="4">
    <source>
        <dbReference type="ARBA" id="ARBA00022676"/>
    </source>
</evidence>
<feature type="signal peptide" evidence="12">
    <location>
        <begin position="1"/>
        <end position="28"/>
    </location>
</feature>
<dbReference type="AlphaFoldDB" id="A0A2H3JJM3"/>
<feature type="transmembrane region" description="Helical" evidence="10">
    <location>
        <begin position="445"/>
        <end position="464"/>
    </location>
</feature>
<keyword evidence="8 10" id="KW-1133">Transmembrane helix</keyword>
<protein>
    <recommendedName>
        <fullName evidence="10">Alpha-1,3-glucosyltransferase</fullName>
        <ecNumber evidence="10">2.4.1.-</ecNumber>
    </recommendedName>
</protein>
<evidence type="ECO:0000256" key="6">
    <source>
        <dbReference type="ARBA" id="ARBA00022692"/>
    </source>
</evidence>
<dbReference type="GO" id="GO:0042281">
    <property type="term" value="F:dolichyl pyrophosphate Man9GlcNAc2 alpha-1,3-glucosyltransferase activity"/>
    <property type="evidence" value="ECO:0007669"/>
    <property type="project" value="TreeGrafter"/>
</dbReference>
<feature type="transmembrane region" description="Helical" evidence="10">
    <location>
        <begin position="345"/>
        <end position="362"/>
    </location>
</feature>
<name>A0A2H3JJM3_WOLCO</name>
<evidence type="ECO:0000256" key="3">
    <source>
        <dbReference type="ARBA" id="ARBA00008715"/>
    </source>
</evidence>
<keyword evidence="9 10" id="KW-0472">Membrane</keyword>
<evidence type="ECO:0000256" key="2">
    <source>
        <dbReference type="ARBA" id="ARBA00004922"/>
    </source>
</evidence>
<feature type="chain" id="PRO_5013944241" description="Alpha-1,3-glucosyltransferase" evidence="12">
    <location>
        <begin position="29"/>
        <end position="578"/>
    </location>
</feature>
<comment type="pathway">
    <text evidence="2 10">Protein modification; protein glycosylation.</text>
</comment>
<evidence type="ECO:0000313" key="14">
    <source>
        <dbReference type="Proteomes" id="UP000218811"/>
    </source>
</evidence>
<keyword evidence="14" id="KW-1185">Reference proteome</keyword>
<feature type="transmembrane region" description="Helical" evidence="10">
    <location>
        <begin position="300"/>
        <end position="325"/>
    </location>
</feature>
<evidence type="ECO:0000256" key="1">
    <source>
        <dbReference type="ARBA" id="ARBA00004477"/>
    </source>
</evidence>
<dbReference type="Pfam" id="PF03155">
    <property type="entry name" value="Alg6_Alg8"/>
    <property type="match status" value="1"/>
</dbReference>
<reference evidence="13 14" key="1">
    <citation type="journal article" date="2012" name="Science">
        <title>The Paleozoic origin of enzymatic lignin decomposition reconstructed from 31 fungal genomes.</title>
        <authorList>
            <person name="Floudas D."/>
            <person name="Binder M."/>
            <person name="Riley R."/>
            <person name="Barry K."/>
            <person name="Blanchette R.A."/>
            <person name="Henrissat B."/>
            <person name="Martinez A.T."/>
            <person name="Otillar R."/>
            <person name="Spatafora J.W."/>
            <person name="Yadav J.S."/>
            <person name="Aerts A."/>
            <person name="Benoit I."/>
            <person name="Boyd A."/>
            <person name="Carlson A."/>
            <person name="Copeland A."/>
            <person name="Coutinho P.M."/>
            <person name="de Vries R.P."/>
            <person name="Ferreira P."/>
            <person name="Findley K."/>
            <person name="Foster B."/>
            <person name="Gaskell J."/>
            <person name="Glotzer D."/>
            <person name="Gorecki P."/>
            <person name="Heitman J."/>
            <person name="Hesse C."/>
            <person name="Hori C."/>
            <person name="Igarashi K."/>
            <person name="Jurgens J.A."/>
            <person name="Kallen N."/>
            <person name="Kersten P."/>
            <person name="Kohler A."/>
            <person name="Kuees U."/>
            <person name="Kumar T.K.A."/>
            <person name="Kuo A."/>
            <person name="LaButti K."/>
            <person name="Larrondo L.F."/>
            <person name="Lindquist E."/>
            <person name="Ling A."/>
            <person name="Lombard V."/>
            <person name="Lucas S."/>
            <person name="Lundell T."/>
            <person name="Martin R."/>
            <person name="McLaughlin D.J."/>
            <person name="Morgenstern I."/>
            <person name="Morin E."/>
            <person name="Murat C."/>
            <person name="Nagy L.G."/>
            <person name="Nolan M."/>
            <person name="Ohm R.A."/>
            <person name="Patyshakuliyeva A."/>
            <person name="Rokas A."/>
            <person name="Ruiz-Duenas F.J."/>
            <person name="Sabat G."/>
            <person name="Salamov A."/>
            <person name="Samejima M."/>
            <person name="Schmutz J."/>
            <person name="Slot J.C."/>
            <person name="St John F."/>
            <person name="Stenlid J."/>
            <person name="Sun H."/>
            <person name="Sun S."/>
            <person name="Syed K."/>
            <person name="Tsang A."/>
            <person name="Wiebenga A."/>
            <person name="Young D."/>
            <person name="Pisabarro A."/>
            <person name="Eastwood D.C."/>
            <person name="Martin F."/>
            <person name="Cullen D."/>
            <person name="Grigoriev I.V."/>
            <person name="Hibbett D.S."/>
        </authorList>
    </citation>
    <scope>NUCLEOTIDE SEQUENCE [LARGE SCALE GENOMIC DNA]</scope>
    <source>
        <strain evidence="13 14">MD-104</strain>
    </source>
</reference>
<dbReference type="EMBL" id="KB468053">
    <property type="protein sequence ID" value="PCH40063.1"/>
    <property type="molecule type" value="Genomic_DNA"/>
</dbReference>
<proteinExistence type="inferred from homology"/>
<dbReference type="PANTHER" id="PTHR12413:SF1">
    <property type="entry name" value="DOLICHYL PYROPHOSPHATE MAN9GLCNAC2 ALPHA-1,3-GLUCOSYLTRANSFERASE"/>
    <property type="match status" value="1"/>
</dbReference>
<keyword evidence="6 10" id="KW-0812">Transmembrane</keyword>
<dbReference type="STRING" id="742152.A0A2H3JJM3"/>
<dbReference type="EC" id="2.4.1.-" evidence="10"/>
<feature type="compositionally biased region" description="Basic and acidic residues" evidence="11">
    <location>
        <begin position="522"/>
        <end position="531"/>
    </location>
</feature>
<gene>
    <name evidence="13" type="ORF">WOLCODRAFT_67502</name>
</gene>
<feature type="region of interest" description="Disordered" evidence="11">
    <location>
        <begin position="505"/>
        <end position="578"/>
    </location>
</feature>
<evidence type="ECO:0000256" key="8">
    <source>
        <dbReference type="ARBA" id="ARBA00022989"/>
    </source>
</evidence>
<feature type="transmembrane region" description="Helical" evidence="10">
    <location>
        <begin position="204"/>
        <end position="225"/>
    </location>
</feature>
<dbReference type="PANTHER" id="PTHR12413">
    <property type="entry name" value="DOLICHYL GLYCOSYLTRANSFERASE"/>
    <property type="match status" value="1"/>
</dbReference>
<keyword evidence="4 10" id="KW-0328">Glycosyltransferase</keyword>
<feature type="transmembrane region" description="Helical" evidence="10">
    <location>
        <begin position="476"/>
        <end position="494"/>
    </location>
</feature>
<evidence type="ECO:0000256" key="7">
    <source>
        <dbReference type="ARBA" id="ARBA00022824"/>
    </source>
</evidence>
<keyword evidence="5 10" id="KW-0808">Transferase</keyword>
<sequence>MHRHGCKQWVAPCALLAALWVRWAIGLGSYSGQDTPPMFGDYEAQRHWMELTIHLPPRQWYTYDLQYWGLDYPPLTAYVSWLCGIVGAWIDPSWFALDASRGIESEGSKVYLRSTVLFFDALVYLPALWLFVRTWLADRSARTQESAFLLLLFQPSLLLIDFGHFQYNSVMLVGFTLLALNFFETGRDLLGASCFVLSLGFKQMALYFAPAIGSYLLGKCLYLGPAQGTRLFLRLAIVTTLSVLLLFLPFLPPFAPLPTILDPITRIFPFARGLFEDKVANFWCASDVLLKWRRRLSAPALMRLSTLLTALGFLPGAAGLIYGGWRMRIVGVAEESQKPAPTLALLPYALLTSSMSFFLFSFQVHEKTILLPLLPLTLLLSGASAGEGSETFELGMLVSNVAVFSMWPLLKRDGLGVPYIALTLLWNRLAGYNPFRACPNSMLQYVSLLVHAASLGLHVLELLFSPPARYPDLFPVLNVLLSTPVFALTWLWSIRRGMQVGWALGGPSSRTKDSKPAAATEKSARHDDKIQGGHAQAGMRMTSLGYAQGRRRHVPRNGRSASISSAVSGTSQGGFERS</sequence>
<organism evidence="13 14">
    <name type="scientific">Wolfiporia cocos (strain MD-104)</name>
    <name type="common">Brown rot fungus</name>
    <dbReference type="NCBI Taxonomy" id="742152"/>
    <lineage>
        <taxon>Eukaryota</taxon>
        <taxon>Fungi</taxon>
        <taxon>Dikarya</taxon>
        <taxon>Basidiomycota</taxon>
        <taxon>Agaricomycotina</taxon>
        <taxon>Agaricomycetes</taxon>
        <taxon>Polyporales</taxon>
        <taxon>Phaeolaceae</taxon>
        <taxon>Wolfiporia</taxon>
    </lineage>
</organism>
<dbReference type="OMA" id="FQVPPMH"/>
<evidence type="ECO:0000256" key="5">
    <source>
        <dbReference type="ARBA" id="ARBA00022679"/>
    </source>
</evidence>
<feature type="transmembrane region" description="Helical" evidence="10">
    <location>
        <begin position="369"/>
        <end position="386"/>
    </location>
</feature>
<comment type="similarity">
    <text evidence="3 10">Belongs to the ALG6/ALG8 glucosyltransferase family.</text>
</comment>
<evidence type="ECO:0000313" key="13">
    <source>
        <dbReference type="EMBL" id="PCH40063.1"/>
    </source>
</evidence>
<evidence type="ECO:0000256" key="10">
    <source>
        <dbReference type="RuleBase" id="RU363110"/>
    </source>
</evidence>
<dbReference type="UniPathway" id="UPA00378"/>